<dbReference type="AlphaFoldDB" id="A0A1I4ZLC8"/>
<evidence type="ECO:0000313" key="3">
    <source>
        <dbReference type="Proteomes" id="UP000181899"/>
    </source>
</evidence>
<feature type="coiled-coil region" evidence="1">
    <location>
        <begin position="2"/>
        <end position="36"/>
    </location>
</feature>
<organism evidence="2 3">
    <name type="scientific">Proteiniclasticum ruminis</name>
    <dbReference type="NCBI Taxonomy" id="398199"/>
    <lineage>
        <taxon>Bacteria</taxon>
        <taxon>Bacillati</taxon>
        <taxon>Bacillota</taxon>
        <taxon>Clostridia</taxon>
        <taxon>Eubacteriales</taxon>
        <taxon>Clostridiaceae</taxon>
        <taxon>Proteiniclasticum</taxon>
    </lineage>
</organism>
<proteinExistence type="predicted"/>
<keyword evidence="3" id="KW-1185">Reference proteome</keyword>
<gene>
    <name evidence="2" type="ORF">SAMN04488695_10243</name>
</gene>
<dbReference type="RefSeq" id="WP_074910999.1">
    <property type="nucleotide sequence ID" value="NZ_FOVK01000002.1"/>
</dbReference>
<protein>
    <submittedName>
        <fullName evidence="2">Uncharacterized protein</fullName>
    </submittedName>
</protein>
<dbReference type="Pfam" id="PF07374">
    <property type="entry name" value="DUF1492"/>
    <property type="match status" value="1"/>
</dbReference>
<accession>A0A1I4ZLC8</accession>
<dbReference type="Proteomes" id="UP000181899">
    <property type="component" value="Unassembled WGS sequence"/>
</dbReference>
<keyword evidence="1" id="KW-0175">Coiled coil</keyword>
<sequence>MTKEQLCEYRELQKEIKRLQARIEKLKDKNEGYVADVVKGSSIEFPYTQHPILIEGFDAEKKQASISRFKELLSKRVEKSMNRSIEIAEFICNIESVKIRTIFEYRYYDLMTWQQIAYKIGVTDESYPRRIHDKFFEDSPN</sequence>
<dbReference type="EMBL" id="FOVK01000002">
    <property type="protein sequence ID" value="SFN51018.1"/>
    <property type="molecule type" value="Genomic_DNA"/>
</dbReference>
<dbReference type="InterPro" id="IPR010861">
    <property type="entry name" value="DUF1492"/>
</dbReference>
<reference evidence="2 3" key="1">
    <citation type="submission" date="2016-10" db="EMBL/GenBank/DDBJ databases">
        <authorList>
            <person name="de Groot N.N."/>
        </authorList>
    </citation>
    <scope>NUCLEOTIDE SEQUENCE [LARGE SCALE GENOMIC DNA]</scope>
    <source>
        <strain evidence="2 3">ML2</strain>
    </source>
</reference>
<name>A0A1I4ZLC8_9CLOT</name>
<evidence type="ECO:0000256" key="1">
    <source>
        <dbReference type="SAM" id="Coils"/>
    </source>
</evidence>
<dbReference type="OrthoDB" id="1698141at2"/>
<evidence type="ECO:0000313" key="2">
    <source>
        <dbReference type="EMBL" id="SFN51018.1"/>
    </source>
</evidence>